<keyword evidence="2" id="KW-0812">Transmembrane</keyword>
<sequence>MLSSPPLKSSQAFSSPVKSRSLGHRRWSRRHRRRPPHMVAGSSKVSISSLLLARYGGARHAGMVLAEAWGVVADMVVTKDSASVRGKWGVVAKVSCCLFLFFFYVGLVEYWAGGIWAMGFDLLGLNYLGYLLDSGLRPGVGNKFIDEGPSPGVGNKLIDSRTIGGIKDSGPSPGTGNKFTDSGPSPGTGNKFTDSGPSPGTGNKFTDSGPSPGTGNKFTDSGPSPGTGNRFTDSGPSPGVGNK</sequence>
<feature type="compositionally biased region" description="Polar residues" evidence="1">
    <location>
        <begin position="1"/>
        <end position="18"/>
    </location>
</feature>
<feature type="compositionally biased region" description="Polar residues" evidence="1">
    <location>
        <begin position="172"/>
        <end position="235"/>
    </location>
</feature>
<dbReference type="GeneID" id="107919057"/>
<organism evidence="3 4">
    <name type="scientific">Gossypium hirsutum</name>
    <name type="common">Upland cotton</name>
    <name type="synonym">Gossypium mexicanum</name>
    <dbReference type="NCBI Taxonomy" id="3635"/>
    <lineage>
        <taxon>Eukaryota</taxon>
        <taxon>Viridiplantae</taxon>
        <taxon>Streptophyta</taxon>
        <taxon>Embryophyta</taxon>
        <taxon>Tracheophyta</taxon>
        <taxon>Spermatophyta</taxon>
        <taxon>Magnoliopsida</taxon>
        <taxon>eudicotyledons</taxon>
        <taxon>Gunneridae</taxon>
        <taxon>Pentapetalae</taxon>
        <taxon>rosids</taxon>
        <taxon>malvids</taxon>
        <taxon>Malvales</taxon>
        <taxon>Malvaceae</taxon>
        <taxon>Malvoideae</taxon>
        <taxon>Gossypium</taxon>
    </lineage>
</organism>
<feature type="region of interest" description="Disordered" evidence="1">
    <location>
        <begin position="159"/>
        <end position="243"/>
    </location>
</feature>
<dbReference type="InterPro" id="IPR044700">
    <property type="entry name" value="PIP2/PIPL1"/>
</dbReference>
<feature type="region of interest" description="Disordered" evidence="1">
    <location>
        <begin position="1"/>
        <end position="41"/>
    </location>
</feature>
<evidence type="ECO:0000256" key="2">
    <source>
        <dbReference type="SAM" id="Phobius"/>
    </source>
</evidence>
<evidence type="ECO:0000313" key="3">
    <source>
        <dbReference type="Proteomes" id="UP000818029"/>
    </source>
</evidence>
<proteinExistence type="predicted"/>
<feature type="transmembrane region" description="Helical" evidence="2">
    <location>
        <begin position="90"/>
        <end position="112"/>
    </location>
</feature>
<gene>
    <name evidence="4" type="primary">LOC107919057</name>
</gene>
<feature type="compositionally biased region" description="Basic residues" evidence="1">
    <location>
        <begin position="21"/>
        <end position="36"/>
    </location>
</feature>
<dbReference type="Proteomes" id="UP000818029">
    <property type="component" value="Chromosome D10"/>
</dbReference>
<dbReference type="PANTHER" id="PTHR34663">
    <property type="entry name" value="OS06G0637400 PROTEIN"/>
    <property type="match status" value="1"/>
</dbReference>
<dbReference type="PANTHER" id="PTHR34663:SF21">
    <property type="entry name" value="PROTEIN, PUTATIVE-RELATED"/>
    <property type="match status" value="1"/>
</dbReference>
<keyword evidence="2" id="KW-0472">Membrane</keyword>
<evidence type="ECO:0000256" key="1">
    <source>
        <dbReference type="SAM" id="MobiDB-lite"/>
    </source>
</evidence>
<protein>
    <submittedName>
        <fullName evidence="4">Uncharacterized protein</fullName>
    </submittedName>
</protein>
<keyword evidence="2" id="KW-1133">Transmembrane helix</keyword>
<accession>A0ABM3ASW9</accession>
<reference evidence="3" key="1">
    <citation type="journal article" date="2020" name="Nat. Genet.">
        <title>Genomic diversifications of five Gossypium allopolyploid species and their impact on cotton improvement.</title>
        <authorList>
            <person name="Chen Z.J."/>
            <person name="Sreedasyam A."/>
            <person name="Ando A."/>
            <person name="Song Q."/>
            <person name="De Santiago L.M."/>
            <person name="Hulse-Kemp A.M."/>
            <person name="Ding M."/>
            <person name="Ye W."/>
            <person name="Kirkbride R.C."/>
            <person name="Jenkins J."/>
            <person name="Plott C."/>
            <person name="Lovell J."/>
            <person name="Lin Y.M."/>
            <person name="Vaughn R."/>
            <person name="Liu B."/>
            <person name="Simpson S."/>
            <person name="Scheffler B.E."/>
            <person name="Wen L."/>
            <person name="Saski C.A."/>
            <person name="Grover C.E."/>
            <person name="Hu G."/>
            <person name="Conover J.L."/>
            <person name="Carlson J.W."/>
            <person name="Shu S."/>
            <person name="Boston L.B."/>
            <person name="Williams M."/>
            <person name="Peterson D.G."/>
            <person name="McGee K."/>
            <person name="Jones D.C."/>
            <person name="Wendel J.F."/>
            <person name="Stelly D.M."/>
            <person name="Grimwood J."/>
            <person name="Schmutz J."/>
        </authorList>
    </citation>
    <scope>NUCLEOTIDE SEQUENCE [LARGE SCALE GENOMIC DNA]</scope>
    <source>
        <strain evidence="3">cv. TM-1</strain>
    </source>
</reference>
<dbReference type="RefSeq" id="XP_040957965.1">
    <property type="nucleotide sequence ID" value="XM_041102031.1"/>
</dbReference>
<name>A0ABM3ASW9_GOSHI</name>
<evidence type="ECO:0000313" key="4">
    <source>
        <dbReference type="RefSeq" id="XP_040957965.1"/>
    </source>
</evidence>
<keyword evidence="3" id="KW-1185">Reference proteome</keyword>
<reference evidence="4" key="2">
    <citation type="submission" date="2025-08" db="UniProtKB">
        <authorList>
            <consortium name="RefSeq"/>
        </authorList>
    </citation>
    <scope>IDENTIFICATION</scope>
</reference>